<dbReference type="InParanoid" id="K3WPW5"/>
<reference evidence="4" key="3">
    <citation type="submission" date="2015-02" db="UniProtKB">
        <authorList>
            <consortium name="EnsemblProtists"/>
        </authorList>
    </citation>
    <scope>IDENTIFICATION</scope>
    <source>
        <strain evidence="4">DAOM BR144</strain>
    </source>
</reference>
<proteinExistence type="inferred from homology"/>
<dbReference type="eggNOG" id="KOG2627">
    <property type="taxonomic scope" value="Eukaryota"/>
</dbReference>
<dbReference type="EMBL" id="GL376560">
    <property type="status" value="NOT_ANNOTATED_CDS"/>
    <property type="molecule type" value="Genomic_DNA"/>
</dbReference>
<evidence type="ECO:0000313" key="5">
    <source>
        <dbReference type="Proteomes" id="UP000019132"/>
    </source>
</evidence>
<name>K3WPW5_GLOUD</name>
<dbReference type="STRING" id="431595.K3WPW5"/>
<dbReference type="HOGENOM" id="CLU_2502889_0_0_1"/>
<keyword evidence="3" id="KW-0539">Nucleus</keyword>
<dbReference type="PANTHER" id="PTHR12940:SF0">
    <property type="entry name" value="SPLICING FACTOR ESS-2 HOMOLOG"/>
    <property type="match status" value="1"/>
</dbReference>
<comment type="subcellular location">
    <subcellularLocation>
        <location evidence="1">Nucleus</location>
    </subcellularLocation>
</comment>
<organism evidence="4 5">
    <name type="scientific">Globisporangium ultimum (strain ATCC 200006 / CBS 805.95 / DAOM BR144)</name>
    <name type="common">Pythium ultimum</name>
    <dbReference type="NCBI Taxonomy" id="431595"/>
    <lineage>
        <taxon>Eukaryota</taxon>
        <taxon>Sar</taxon>
        <taxon>Stramenopiles</taxon>
        <taxon>Oomycota</taxon>
        <taxon>Peronosporomycetes</taxon>
        <taxon>Pythiales</taxon>
        <taxon>Pythiaceae</taxon>
        <taxon>Globisporangium</taxon>
    </lineage>
</organism>
<dbReference type="EnsemblProtists" id="PYU1_T007007">
    <property type="protein sequence ID" value="PYU1_T007007"/>
    <property type="gene ID" value="PYU1_G006992"/>
</dbReference>
<evidence type="ECO:0000256" key="1">
    <source>
        <dbReference type="ARBA" id="ARBA00004123"/>
    </source>
</evidence>
<dbReference type="PANTHER" id="PTHR12940">
    <property type="entry name" value="ES-2 PROTEIN - RELATED"/>
    <property type="match status" value="1"/>
</dbReference>
<reference evidence="5" key="2">
    <citation type="submission" date="2010-04" db="EMBL/GenBank/DDBJ databases">
        <authorList>
            <person name="Buell R."/>
            <person name="Hamilton J."/>
            <person name="Hostetler J."/>
        </authorList>
    </citation>
    <scope>NUCLEOTIDE SEQUENCE [LARGE SCALE GENOMIC DNA]</scope>
    <source>
        <strain evidence="5">DAOM:BR144</strain>
    </source>
</reference>
<dbReference type="Proteomes" id="UP000019132">
    <property type="component" value="Unassembled WGS sequence"/>
</dbReference>
<protein>
    <submittedName>
        <fullName evidence="4">Uncharacterized protein</fullName>
    </submittedName>
</protein>
<dbReference type="AlphaFoldDB" id="K3WPW5"/>
<evidence type="ECO:0000313" key="4">
    <source>
        <dbReference type="EnsemblProtists" id="PYU1_T007007"/>
    </source>
</evidence>
<accession>K3WPW5</accession>
<dbReference type="GO" id="GO:0071013">
    <property type="term" value="C:catalytic step 2 spliceosome"/>
    <property type="evidence" value="ECO:0007669"/>
    <property type="project" value="TreeGrafter"/>
</dbReference>
<comment type="similarity">
    <text evidence="2">Belongs to the ESS2 family.</text>
</comment>
<keyword evidence="5" id="KW-1185">Reference proteome</keyword>
<dbReference type="InterPro" id="IPR019148">
    <property type="entry name" value="Nuclear_protein_DGCR14_ESS-2"/>
</dbReference>
<sequence>MTLNRFVATHTSEDNESFNVLQEKTVEEHKQRYHWAFDVDEQRGDPKLHLLSDGTWISKEQRRIVDEVCAPKGLSIHFIAAGGIGA</sequence>
<reference evidence="5" key="1">
    <citation type="journal article" date="2010" name="Genome Biol.">
        <title>Genome sequence of the necrotrophic plant pathogen Pythium ultimum reveals original pathogenicity mechanisms and effector repertoire.</title>
        <authorList>
            <person name="Levesque C.A."/>
            <person name="Brouwer H."/>
            <person name="Cano L."/>
            <person name="Hamilton J.P."/>
            <person name="Holt C."/>
            <person name="Huitema E."/>
            <person name="Raffaele S."/>
            <person name="Robideau G.P."/>
            <person name="Thines M."/>
            <person name="Win J."/>
            <person name="Zerillo M.M."/>
            <person name="Beakes G.W."/>
            <person name="Boore J.L."/>
            <person name="Busam D."/>
            <person name="Dumas B."/>
            <person name="Ferriera S."/>
            <person name="Fuerstenberg S.I."/>
            <person name="Gachon C.M."/>
            <person name="Gaulin E."/>
            <person name="Govers F."/>
            <person name="Grenville-Briggs L."/>
            <person name="Horner N."/>
            <person name="Hostetler J."/>
            <person name="Jiang R.H."/>
            <person name="Johnson J."/>
            <person name="Krajaejun T."/>
            <person name="Lin H."/>
            <person name="Meijer H.J."/>
            <person name="Moore B."/>
            <person name="Morris P."/>
            <person name="Phuntmart V."/>
            <person name="Puiu D."/>
            <person name="Shetty J."/>
            <person name="Stajich J.E."/>
            <person name="Tripathy S."/>
            <person name="Wawra S."/>
            <person name="van West P."/>
            <person name="Whitty B.R."/>
            <person name="Coutinho P.M."/>
            <person name="Henrissat B."/>
            <person name="Martin F."/>
            <person name="Thomas P.D."/>
            <person name="Tyler B.M."/>
            <person name="De Vries R.P."/>
            <person name="Kamoun S."/>
            <person name="Yandell M."/>
            <person name="Tisserat N."/>
            <person name="Buell C.R."/>
        </authorList>
    </citation>
    <scope>NUCLEOTIDE SEQUENCE</scope>
    <source>
        <strain evidence="5">DAOM:BR144</strain>
    </source>
</reference>
<dbReference type="VEuPathDB" id="FungiDB:PYU1_G006992"/>
<dbReference type="Pfam" id="PF09751">
    <property type="entry name" value="Es2"/>
    <property type="match status" value="1"/>
</dbReference>
<evidence type="ECO:0000256" key="3">
    <source>
        <dbReference type="ARBA" id="ARBA00023242"/>
    </source>
</evidence>
<evidence type="ECO:0000256" key="2">
    <source>
        <dbReference type="ARBA" id="ARBA00009072"/>
    </source>
</evidence>